<dbReference type="RefSeq" id="WP_139679189.1">
    <property type="nucleotide sequence ID" value="NZ_VDMN01000009.1"/>
</dbReference>
<proteinExistence type="predicted"/>
<comment type="caution">
    <text evidence="1">The sequence shown here is derived from an EMBL/GenBank/DDBJ whole genome shotgun (WGS) entry which is preliminary data.</text>
</comment>
<evidence type="ECO:0000313" key="2">
    <source>
        <dbReference type="Proteomes" id="UP000311605"/>
    </source>
</evidence>
<accession>A0A5C4XAI0</accession>
<dbReference type="AlphaFoldDB" id="A0A5C4XAI0"/>
<evidence type="ECO:0000313" key="1">
    <source>
        <dbReference type="EMBL" id="TNM60289.1"/>
    </source>
</evidence>
<sequence length="79" mass="9041">MPRRTLRWLLPPNSERWLGTHEAAEVAQVWPDGLVGNQVEQWNWLVTTNRKSGYVEGTGDDDRDLYAAQDCASTAYFET</sequence>
<organism evidence="1 2">
    <name type="scientific">Aliirhizobium smilacinae</name>
    <dbReference type="NCBI Taxonomy" id="1395944"/>
    <lineage>
        <taxon>Bacteria</taxon>
        <taxon>Pseudomonadati</taxon>
        <taxon>Pseudomonadota</taxon>
        <taxon>Alphaproteobacteria</taxon>
        <taxon>Hyphomicrobiales</taxon>
        <taxon>Rhizobiaceae</taxon>
        <taxon>Aliirhizobium</taxon>
    </lineage>
</organism>
<reference evidence="1 2" key="1">
    <citation type="submission" date="2019-06" db="EMBL/GenBank/DDBJ databases">
        <title>The draft genome of Rhizobium smilacinae PTYR-5.</title>
        <authorList>
            <person name="Liu L."/>
            <person name="Li L."/>
            <person name="Zhang X."/>
        </authorList>
    </citation>
    <scope>NUCLEOTIDE SEQUENCE [LARGE SCALE GENOMIC DNA]</scope>
    <source>
        <strain evidence="1 2">PTYR-5</strain>
    </source>
</reference>
<name>A0A5C4XAI0_9HYPH</name>
<gene>
    <name evidence="1" type="ORF">FHP24_26180</name>
</gene>
<protein>
    <submittedName>
        <fullName evidence="1">Uncharacterized protein</fullName>
    </submittedName>
</protein>
<keyword evidence="2" id="KW-1185">Reference proteome</keyword>
<dbReference type="EMBL" id="VDMN01000009">
    <property type="protein sequence ID" value="TNM60289.1"/>
    <property type="molecule type" value="Genomic_DNA"/>
</dbReference>
<dbReference type="Proteomes" id="UP000311605">
    <property type="component" value="Unassembled WGS sequence"/>
</dbReference>